<feature type="transmembrane region" description="Helical" evidence="1">
    <location>
        <begin position="43"/>
        <end position="61"/>
    </location>
</feature>
<keyword evidence="1" id="KW-1133">Transmembrane helix</keyword>
<dbReference type="STRING" id="1873176.BFN67_13535"/>
<organism evidence="2 3">
    <name type="scientific">Manganibacter manganicus</name>
    <dbReference type="NCBI Taxonomy" id="1873176"/>
    <lineage>
        <taxon>Bacteria</taxon>
        <taxon>Pseudomonadati</taxon>
        <taxon>Pseudomonadota</taxon>
        <taxon>Alphaproteobacteria</taxon>
        <taxon>Hyphomicrobiales</taxon>
        <taxon>Phyllobacteriaceae</taxon>
        <taxon>Manganibacter</taxon>
    </lineage>
</organism>
<dbReference type="SUPFAM" id="SSF52038">
    <property type="entry name" value="Barstar-related"/>
    <property type="match status" value="1"/>
</dbReference>
<evidence type="ECO:0000256" key="1">
    <source>
        <dbReference type="SAM" id="Phobius"/>
    </source>
</evidence>
<protein>
    <submittedName>
        <fullName evidence="2">Ribonuclease inhibitor</fullName>
    </submittedName>
</protein>
<dbReference type="OrthoDB" id="4793808at2"/>
<reference evidence="2 3" key="1">
    <citation type="journal article" date="2016" name="Int. J. Syst. Evol. Microbiol.">
        <title>Pseudaminobacter manganicus sp. nov., isolated from sludge of a manganese mine.</title>
        <authorList>
            <person name="Li J."/>
            <person name="Huang J."/>
            <person name="Liao S."/>
            <person name="Wang G."/>
        </authorList>
    </citation>
    <scope>NUCLEOTIDE SEQUENCE [LARGE SCALE GENOMIC DNA]</scope>
    <source>
        <strain evidence="2 3">JH-7</strain>
    </source>
</reference>
<gene>
    <name evidence="2" type="ORF">BFN67_13535</name>
</gene>
<dbReference type="AlphaFoldDB" id="A0A1V8RTX2"/>
<dbReference type="Proteomes" id="UP000191905">
    <property type="component" value="Unassembled WGS sequence"/>
</dbReference>
<evidence type="ECO:0000313" key="3">
    <source>
        <dbReference type="Proteomes" id="UP000191905"/>
    </source>
</evidence>
<dbReference type="Gene3D" id="3.30.370.10">
    <property type="entry name" value="Barstar-like"/>
    <property type="match status" value="1"/>
</dbReference>
<keyword evidence="1" id="KW-0472">Membrane</keyword>
<dbReference type="RefSeq" id="WP_080918654.1">
    <property type="nucleotide sequence ID" value="NZ_MDET01000006.1"/>
</dbReference>
<keyword evidence="3" id="KW-1185">Reference proteome</keyword>
<comment type="caution">
    <text evidence="2">The sequence shown here is derived from an EMBL/GenBank/DDBJ whole genome shotgun (WGS) entry which is preliminary data.</text>
</comment>
<dbReference type="EMBL" id="MDET01000006">
    <property type="protein sequence ID" value="OQM76647.1"/>
    <property type="molecule type" value="Genomic_DNA"/>
</dbReference>
<evidence type="ECO:0000313" key="2">
    <source>
        <dbReference type="EMBL" id="OQM76647.1"/>
    </source>
</evidence>
<dbReference type="InterPro" id="IPR035905">
    <property type="entry name" value="Barstar-like_sf"/>
</dbReference>
<sequence length="129" mass="14496">MKTLFSIDGCNITDIPSFYEEINRVFMAGEDWKIGSLDGLNDMFHGGYGALIGCGAVVLIWRDMEKSRAALGLEATRKFYRDKLQQPHRYDVNRISNDLADLENGIGPTFFEIVMDIVAGHPKIELRPG</sequence>
<name>A0A1V8RTX2_9HYPH</name>
<keyword evidence="1" id="KW-0812">Transmembrane</keyword>
<accession>A0A1V8RTX2</accession>
<proteinExistence type="predicted"/>